<evidence type="ECO:0000256" key="6">
    <source>
        <dbReference type="ARBA" id="ARBA00023054"/>
    </source>
</evidence>
<organism evidence="11 12">
    <name type="scientific">Elaeis guineensis var. tenera</name>
    <name type="common">Oil palm</name>
    <dbReference type="NCBI Taxonomy" id="51953"/>
    <lineage>
        <taxon>Eukaryota</taxon>
        <taxon>Viridiplantae</taxon>
        <taxon>Streptophyta</taxon>
        <taxon>Embryophyta</taxon>
        <taxon>Tracheophyta</taxon>
        <taxon>Spermatophyta</taxon>
        <taxon>Magnoliopsida</taxon>
        <taxon>Liliopsida</taxon>
        <taxon>Arecaceae</taxon>
        <taxon>Arecoideae</taxon>
        <taxon>Cocoseae</taxon>
        <taxon>Elaeidinae</taxon>
        <taxon>Elaeis</taxon>
    </lineage>
</organism>
<feature type="domain" description="UEV" evidence="10">
    <location>
        <begin position="14"/>
        <end position="155"/>
    </location>
</feature>
<reference evidence="12" key="1">
    <citation type="submission" date="2025-08" db="UniProtKB">
        <authorList>
            <consortium name="RefSeq"/>
        </authorList>
    </citation>
    <scope>IDENTIFICATION</scope>
</reference>
<gene>
    <name evidence="12" type="primary">LOC105048351</name>
</gene>
<dbReference type="Pfam" id="PF09454">
    <property type="entry name" value="Vps23_core"/>
    <property type="match status" value="1"/>
</dbReference>
<evidence type="ECO:0000256" key="2">
    <source>
        <dbReference type="ARBA" id="ARBA00009594"/>
    </source>
</evidence>
<dbReference type="OrthoDB" id="306304at2759"/>
<dbReference type="CDD" id="cd11685">
    <property type="entry name" value="UEV_TSG101-like"/>
    <property type="match status" value="1"/>
</dbReference>
<protein>
    <submittedName>
        <fullName evidence="12">Protein ELC-like</fullName>
    </submittedName>
</protein>
<keyword evidence="4" id="KW-0967">Endosome</keyword>
<feature type="coiled-coil region" evidence="8">
    <location>
        <begin position="193"/>
        <end position="227"/>
    </location>
</feature>
<keyword evidence="11" id="KW-1185">Reference proteome</keyword>
<evidence type="ECO:0000259" key="10">
    <source>
        <dbReference type="PROSITE" id="PS51322"/>
    </source>
</evidence>
<dbReference type="GO" id="GO:0008333">
    <property type="term" value="P:endosome to lysosome transport"/>
    <property type="evidence" value="ECO:0007669"/>
    <property type="project" value="TreeGrafter"/>
</dbReference>
<dbReference type="AlphaFoldDB" id="A0A6I9RFR8"/>
<dbReference type="PROSITE" id="PS51312">
    <property type="entry name" value="SB"/>
    <property type="match status" value="1"/>
</dbReference>
<accession>A0A6I9RFR8</accession>
<dbReference type="Pfam" id="PF05743">
    <property type="entry name" value="UEV"/>
    <property type="match status" value="1"/>
</dbReference>
<evidence type="ECO:0000313" key="12">
    <source>
        <dbReference type="RefSeq" id="XP_010925944.1"/>
    </source>
</evidence>
<sequence length="331" mass="37328">MADARQVHQYLTAALSHRGPGALPYAEDDRWLIRHHLASLSETFPSLRPSTAAFTYNDGRTATLLHAEGIIPATPGRHLPASIWLLEAYPHVPPAVFLRPARGTLIKPGHPHVDLSGAVDAPYLRSWRFPKSNLADLVHSLSPLFSLESPLYTGTDPKKEPAEMKWILEKVQRDLAGLGRRREAEMEGILGVQAELKRRREAIVHGMRELEEERENLEQELQIILTNTDVMESWVRETKGKNGRRRKAREVSVDDVFGPSDVYSRQMMECTAADRALEDTIYALDRAVTEECVAVDVYLKNVRALSREQFFHRSMAVKVRSMAGKIPHCAT</sequence>
<dbReference type="RefSeq" id="XP_010925944.1">
    <property type="nucleotide sequence ID" value="XM_010927642.3"/>
</dbReference>
<evidence type="ECO:0000256" key="8">
    <source>
        <dbReference type="SAM" id="Coils"/>
    </source>
</evidence>
<dbReference type="InterPro" id="IPR017916">
    <property type="entry name" value="SB_dom"/>
</dbReference>
<evidence type="ECO:0000256" key="1">
    <source>
        <dbReference type="ARBA" id="ARBA00004177"/>
    </source>
</evidence>
<evidence type="ECO:0000259" key="9">
    <source>
        <dbReference type="PROSITE" id="PS51312"/>
    </source>
</evidence>
<name>A0A6I9RFR8_ELAGV</name>
<dbReference type="KEGG" id="egu:105048351"/>
<evidence type="ECO:0000313" key="11">
    <source>
        <dbReference type="Proteomes" id="UP000504607"/>
    </source>
</evidence>
<dbReference type="Gene3D" id="3.10.110.10">
    <property type="entry name" value="Ubiquitin Conjugating Enzyme"/>
    <property type="match status" value="1"/>
</dbReference>
<evidence type="ECO:0000256" key="3">
    <source>
        <dbReference type="ARBA" id="ARBA00022448"/>
    </source>
</evidence>
<dbReference type="InterPro" id="IPR016135">
    <property type="entry name" value="UBQ-conjugating_enzyme/RWD"/>
</dbReference>
<evidence type="ECO:0000256" key="5">
    <source>
        <dbReference type="ARBA" id="ARBA00022927"/>
    </source>
</evidence>
<dbReference type="GO" id="GO:0015031">
    <property type="term" value="P:protein transport"/>
    <property type="evidence" value="ECO:0007669"/>
    <property type="project" value="UniProtKB-UniRule"/>
</dbReference>
<keyword evidence="5 7" id="KW-0653">Protein transport</keyword>
<keyword evidence="6 8" id="KW-0175">Coiled coil</keyword>
<comment type="subcellular location">
    <subcellularLocation>
        <location evidence="1">Endosome</location>
    </subcellularLocation>
</comment>
<dbReference type="InterPro" id="IPR052070">
    <property type="entry name" value="ESCRT-I_UEV_domain"/>
</dbReference>
<dbReference type="GeneID" id="105048351"/>
<dbReference type="SUPFAM" id="SSF54495">
    <property type="entry name" value="UBC-like"/>
    <property type="match status" value="1"/>
</dbReference>
<dbReference type="PROSITE" id="PS51322">
    <property type="entry name" value="UEV"/>
    <property type="match status" value="1"/>
</dbReference>
<dbReference type="GO" id="GO:0000813">
    <property type="term" value="C:ESCRT I complex"/>
    <property type="evidence" value="ECO:0007669"/>
    <property type="project" value="TreeGrafter"/>
</dbReference>
<evidence type="ECO:0000256" key="7">
    <source>
        <dbReference type="PROSITE-ProRule" id="PRU00644"/>
    </source>
</evidence>
<dbReference type="PANTHER" id="PTHR23306">
    <property type="entry name" value="TUMOR SUSCEPTIBILITY GENE 101 PROTEIN-RELATED"/>
    <property type="match status" value="1"/>
</dbReference>
<keyword evidence="3 7" id="KW-0813">Transport</keyword>
<dbReference type="InParanoid" id="A0A6I9RFR8"/>
<feature type="domain" description="SB" evidence="9">
    <location>
        <begin position="261"/>
        <end position="329"/>
    </location>
</feature>
<dbReference type="InterPro" id="IPR037202">
    <property type="entry name" value="ESCRT_assembly_dom"/>
</dbReference>
<dbReference type="Gene3D" id="6.10.140.820">
    <property type="match status" value="1"/>
</dbReference>
<dbReference type="SUPFAM" id="SSF140111">
    <property type="entry name" value="Endosomal sorting complex assembly domain"/>
    <property type="match status" value="1"/>
</dbReference>
<evidence type="ECO:0000256" key="4">
    <source>
        <dbReference type="ARBA" id="ARBA00022753"/>
    </source>
</evidence>
<dbReference type="Proteomes" id="UP000504607">
    <property type="component" value="Chromosome 7"/>
</dbReference>
<comment type="similarity">
    <text evidence="2">Belongs to the ubiquitin-conjugating enzyme family. UEV subfamily.</text>
</comment>
<dbReference type="GO" id="GO:0043130">
    <property type="term" value="F:ubiquitin binding"/>
    <property type="evidence" value="ECO:0007669"/>
    <property type="project" value="TreeGrafter"/>
</dbReference>
<proteinExistence type="inferred from homology"/>
<dbReference type="PANTHER" id="PTHR23306:SF3">
    <property type="entry name" value="TUMOR SUPPRESSOR PROTEIN 101"/>
    <property type="match status" value="1"/>
</dbReference>
<dbReference type="InterPro" id="IPR008883">
    <property type="entry name" value="UEV_N"/>
</dbReference>